<dbReference type="GO" id="GO:0003700">
    <property type="term" value="F:DNA-binding transcription factor activity"/>
    <property type="evidence" value="ECO:0007669"/>
    <property type="project" value="InterPro"/>
</dbReference>
<evidence type="ECO:0000256" key="1">
    <source>
        <dbReference type="ARBA" id="ARBA00023015"/>
    </source>
</evidence>
<dbReference type="PRINTS" id="PR00598">
    <property type="entry name" value="HTHMARR"/>
</dbReference>
<proteinExistence type="predicted"/>
<evidence type="ECO:0000256" key="3">
    <source>
        <dbReference type="ARBA" id="ARBA00023163"/>
    </source>
</evidence>
<dbReference type="PANTHER" id="PTHR42756">
    <property type="entry name" value="TRANSCRIPTIONAL REGULATOR, MARR"/>
    <property type="match status" value="1"/>
</dbReference>
<evidence type="ECO:0000256" key="2">
    <source>
        <dbReference type="ARBA" id="ARBA00023125"/>
    </source>
</evidence>
<dbReference type="SUPFAM" id="SSF46785">
    <property type="entry name" value="Winged helix' DNA-binding domain"/>
    <property type="match status" value="1"/>
</dbReference>
<comment type="caution">
    <text evidence="5">The sequence shown here is derived from an EMBL/GenBank/DDBJ whole genome shotgun (WGS) entry which is preliminary data.</text>
</comment>
<dbReference type="InterPro" id="IPR000835">
    <property type="entry name" value="HTH_MarR-typ"/>
</dbReference>
<dbReference type="Gene3D" id="1.10.10.10">
    <property type="entry name" value="Winged helix-like DNA-binding domain superfamily/Winged helix DNA-binding domain"/>
    <property type="match status" value="1"/>
</dbReference>
<dbReference type="AlphaFoldDB" id="A0A931HFQ3"/>
<keyword evidence="2" id="KW-0238">DNA-binding</keyword>
<dbReference type="SMART" id="SM00347">
    <property type="entry name" value="HTH_MARR"/>
    <property type="match status" value="1"/>
</dbReference>
<dbReference type="EMBL" id="JADZGI010000003">
    <property type="protein sequence ID" value="MBH0114573.1"/>
    <property type="molecule type" value="Genomic_DNA"/>
</dbReference>
<dbReference type="GO" id="GO:0003677">
    <property type="term" value="F:DNA binding"/>
    <property type="evidence" value="ECO:0007669"/>
    <property type="project" value="UniProtKB-KW"/>
</dbReference>
<reference evidence="5" key="1">
    <citation type="submission" date="2020-11" db="EMBL/GenBank/DDBJ databases">
        <title>Novosphingobium aureum sp. nov., a marine bacterium isolated from sediment of a salt flat.</title>
        <authorList>
            <person name="Yoo Y."/>
            <person name="Kim J.-J."/>
        </authorList>
    </citation>
    <scope>NUCLEOTIDE SEQUENCE</scope>
    <source>
        <strain evidence="5">YJ-S2-02</strain>
    </source>
</reference>
<evidence type="ECO:0000313" key="5">
    <source>
        <dbReference type="EMBL" id="MBH0114573.1"/>
    </source>
</evidence>
<keyword evidence="6" id="KW-1185">Reference proteome</keyword>
<evidence type="ECO:0000259" key="4">
    <source>
        <dbReference type="PROSITE" id="PS50995"/>
    </source>
</evidence>
<dbReference type="InterPro" id="IPR036390">
    <property type="entry name" value="WH_DNA-bd_sf"/>
</dbReference>
<evidence type="ECO:0000313" key="6">
    <source>
        <dbReference type="Proteomes" id="UP000617634"/>
    </source>
</evidence>
<dbReference type="PROSITE" id="PS50995">
    <property type="entry name" value="HTH_MARR_2"/>
    <property type="match status" value="1"/>
</dbReference>
<accession>A0A931HFQ3</accession>
<organism evidence="5 6">
    <name type="scientific">Novosphingobium aureum</name>
    <dbReference type="NCBI Taxonomy" id="2792964"/>
    <lineage>
        <taxon>Bacteria</taxon>
        <taxon>Pseudomonadati</taxon>
        <taxon>Pseudomonadota</taxon>
        <taxon>Alphaproteobacteria</taxon>
        <taxon>Sphingomonadales</taxon>
        <taxon>Sphingomonadaceae</taxon>
        <taxon>Novosphingobium</taxon>
    </lineage>
</organism>
<dbReference type="InterPro" id="IPR036388">
    <property type="entry name" value="WH-like_DNA-bd_sf"/>
</dbReference>
<dbReference type="Pfam" id="PF12802">
    <property type="entry name" value="MarR_2"/>
    <property type="match status" value="1"/>
</dbReference>
<sequence>MKETLPDLLRELTLAVQLHLEQMPALRELDLAPFQARVLRAVGLSPGISQQELAQATQRDKAQVARAIKQLAERGLLHREAHESDWRSQRLYVTPQAERARAMIEEQRKAVFDNAFSELDCDEQAQLAALLARTLATLRSHPAPGG</sequence>
<protein>
    <submittedName>
        <fullName evidence="5">MarR family transcriptional regulator</fullName>
    </submittedName>
</protein>
<gene>
    <name evidence="5" type="ORF">I5E68_16620</name>
</gene>
<dbReference type="Proteomes" id="UP000617634">
    <property type="component" value="Unassembled WGS sequence"/>
</dbReference>
<dbReference type="RefSeq" id="WP_197166072.1">
    <property type="nucleotide sequence ID" value="NZ_JADZGI010000003.1"/>
</dbReference>
<keyword evidence="1" id="KW-0805">Transcription regulation</keyword>
<keyword evidence="3" id="KW-0804">Transcription</keyword>
<dbReference type="PANTHER" id="PTHR42756:SF1">
    <property type="entry name" value="TRANSCRIPTIONAL REPRESSOR OF EMRAB OPERON"/>
    <property type="match status" value="1"/>
</dbReference>
<feature type="domain" description="HTH marR-type" evidence="4">
    <location>
        <begin position="2"/>
        <end position="136"/>
    </location>
</feature>
<name>A0A931HFQ3_9SPHN</name>